<evidence type="ECO:0000256" key="1">
    <source>
        <dbReference type="ARBA" id="ARBA00010928"/>
    </source>
</evidence>
<gene>
    <name evidence="5" type="ORF">ACERZ8_12435</name>
</gene>
<dbReference type="SUPFAM" id="SSF51735">
    <property type="entry name" value="NAD(P)-binding Rossmann-fold domains"/>
    <property type="match status" value="1"/>
</dbReference>
<evidence type="ECO:0000259" key="4">
    <source>
        <dbReference type="Pfam" id="PF22725"/>
    </source>
</evidence>
<dbReference type="Gene3D" id="3.40.50.720">
    <property type="entry name" value="NAD(P)-binding Rossmann-like Domain"/>
    <property type="match status" value="1"/>
</dbReference>
<dbReference type="Proteomes" id="UP001627408">
    <property type="component" value="Unassembled WGS sequence"/>
</dbReference>
<feature type="domain" description="Gfo/Idh/MocA-like oxidoreductase N-terminal" evidence="3">
    <location>
        <begin position="5"/>
        <end position="121"/>
    </location>
</feature>
<proteinExistence type="inferred from homology"/>
<dbReference type="EMBL" id="JBHDIY010000002">
    <property type="protein sequence ID" value="MFL4470648.1"/>
    <property type="molecule type" value="Genomic_DNA"/>
</dbReference>
<dbReference type="Gene3D" id="3.30.360.10">
    <property type="entry name" value="Dihydrodipicolinate Reductase, domain 2"/>
    <property type="match status" value="1"/>
</dbReference>
<dbReference type="PANTHER" id="PTHR22604:SF105">
    <property type="entry name" value="TRANS-1,2-DIHYDROBENZENE-1,2-DIOL DEHYDROGENASE"/>
    <property type="match status" value="1"/>
</dbReference>
<keyword evidence="2" id="KW-0560">Oxidoreductase</keyword>
<comment type="similarity">
    <text evidence="1">Belongs to the Gfo/Idh/MocA family.</text>
</comment>
<keyword evidence="6" id="KW-1185">Reference proteome</keyword>
<evidence type="ECO:0000313" key="6">
    <source>
        <dbReference type="Proteomes" id="UP001627408"/>
    </source>
</evidence>
<dbReference type="PANTHER" id="PTHR22604">
    <property type="entry name" value="OXIDOREDUCTASES"/>
    <property type="match status" value="1"/>
</dbReference>
<name>A0ABW8UU41_9RHOB</name>
<comment type="caution">
    <text evidence="5">The sequence shown here is derived from an EMBL/GenBank/DDBJ whole genome shotgun (WGS) entry which is preliminary data.</text>
</comment>
<dbReference type="SUPFAM" id="SSF55347">
    <property type="entry name" value="Glyceraldehyde-3-phosphate dehydrogenase-like, C-terminal domain"/>
    <property type="match status" value="1"/>
</dbReference>
<dbReference type="Pfam" id="PF22725">
    <property type="entry name" value="GFO_IDH_MocA_C3"/>
    <property type="match status" value="1"/>
</dbReference>
<dbReference type="InterPro" id="IPR000683">
    <property type="entry name" value="Gfo/Idh/MocA-like_OxRdtase_N"/>
</dbReference>
<protein>
    <submittedName>
        <fullName evidence="5">Gfo/Idh/MocA family protein</fullName>
    </submittedName>
</protein>
<accession>A0ABW8UU41</accession>
<feature type="domain" description="GFO/IDH/MocA-like oxidoreductase" evidence="4">
    <location>
        <begin position="133"/>
        <end position="248"/>
    </location>
</feature>
<dbReference type="InterPro" id="IPR050984">
    <property type="entry name" value="Gfo/Idh/MocA_domain"/>
</dbReference>
<evidence type="ECO:0000259" key="3">
    <source>
        <dbReference type="Pfam" id="PF01408"/>
    </source>
</evidence>
<dbReference type="Pfam" id="PF01408">
    <property type="entry name" value="GFO_IDH_MocA"/>
    <property type="match status" value="1"/>
</dbReference>
<dbReference type="InterPro" id="IPR055170">
    <property type="entry name" value="GFO_IDH_MocA-like_dom"/>
</dbReference>
<sequence length="328" mass="35743">MADALRWGILGAANFARNHMAPAIHAAKGAKLAALATSDPAKADDFMAFCPDLKVHDSYEALLADADIDAIYIPLPNHLHVEWSLKALEAGKHVLCEKPMAMAAGEYEALIAARDASGCFATEAYMIVHHPQWQRARALYREGAIGQLIHVEGLFCYDNSADPANVRNKPETGGGGIPDIGVYTYGATRWLSGEEHVEITHADVDFENGVDVLARVSARFPSFSAHWVNSMRLHPFQQMTFVGSAGVIKMTAPFNAGVFGTARVELQRNDASPPVITEERFPGVNQYTLQVEAFCAHVRDGAEYPWQLEDARGTQALIDAVFARAHMG</sequence>
<organism evidence="5 6">
    <name type="scientific">Tateyamaria armeniaca</name>
    <dbReference type="NCBI Taxonomy" id="2518930"/>
    <lineage>
        <taxon>Bacteria</taxon>
        <taxon>Pseudomonadati</taxon>
        <taxon>Pseudomonadota</taxon>
        <taxon>Alphaproteobacteria</taxon>
        <taxon>Rhodobacterales</taxon>
        <taxon>Roseobacteraceae</taxon>
        <taxon>Tateyamaria</taxon>
    </lineage>
</organism>
<dbReference type="InterPro" id="IPR036291">
    <property type="entry name" value="NAD(P)-bd_dom_sf"/>
</dbReference>
<dbReference type="RefSeq" id="WP_407592496.1">
    <property type="nucleotide sequence ID" value="NZ_JBHDIY010000002.1"/>
</dbReference>
<evidence type="ECO:0000256" key="2">
    <source>
        <dbReference type="ARBA" id="ARBA00023002"/>
    </source>
</evidence>
<reference evidence="5 6" key="1">
    <citation type="submission" date="2024-08" db="EMBL/GenBank/DDBJ databases">
        <title>Tateyamaria sp. nov., isolated from marine algae.</title>
        <authorList>
            <person name="Choi B.J."/>
            <person name="Kim J.M."/>
            <person name="Lee J.K."/>
            <person name="Choi D.G."/>
            <person name="Bayburt H."/>
            <person name="Baek J.H."/>
            <person name="Han D.M."/>
            <person name="Jeon C.O."/>
        </authorList>
    </citation>
    <scope>NUCLEOTIDE SEQUENCE [LARGE SCALE GENOMIC DNA]</scope>
    <source>
        <strain evidence="5 6">KMU-156</strain>
    </source>
</reference>
<evidence type="ECO:0000313" key="5">
    <source>
        <dbReference type="EMBL" id="MFL4470648.1"/>
    </source>
</evidence>